<dbReference type="AlphaFoldDB" id="A0A545UDR1"/>
<reference evidence="1 2" key="1">
    <citation type="submission" date="2019-07" db="EMBL/GenBank/DDBJ databases">
        <title>Draft genome for Aliikangiella sp. M105.</title>
        <authorList>
            <person name="Wang G."/>
        </authorList>
    </citation>
    <scope>NUCLEOTIDE SEQUENCE [LARGE SCALE GENOMIC DNA]</scope>
    <source>
        <strain evidence="1 2">M105</strain>
    </source>
</reference>
<keyword evidence="2" id="KW-1185">Reference proteome</keyword>
<dbReference type="OrthoDB" id="6182692at2"/>
<organism evidence="1 2">
    <name type="scientific">Aliikangiella coralliicola</name>
    <dbReference type="NCBI Taxonomy" id="2592383"/>
    <lineage>
        <taxon>Bacteria</taxon>
        <taxon>Pseudomonadati</taxon>
        <taxon>Pseudomonadota</taxon>
        <taxon>Gammaproteobacteria</taxon>
        <taxon>Oceanospirillales</taxon>
        <taxon>Pleioneaceae</taxon>
        <taxon>Aliikangiella</taxon>
    </lineage>
</organism>
<name>A0A545UDR1_9GAMM</name>
<dbReference type="RefSeq" id="WP_142893778.1">
    <property type="nucleotide sequence ID" value="NZ_ML660164.1"/>
</dbReference>
<evidence type="ECO:0000313" key="2">
    <source>
        <dbReference type="Proteomes" id="UP000315439"/>
    </source>
</evidence>
<dbReference type="Proteomes" id="UP000315439">
    <property type="component" value="Unassembled WGS sequence"/>
</dbReference>
<protein>
    <submittedName>
        <fullName evidence="1">Uncharacterized protein</fullName>
    </submittedName>
</protein>
<sequence>MSQPPLEILSDRLTEAHGRIQHDFQNINPIVGLSRKMRDIGFPSDTLTIDCLKTRRRIILILHDEQPDIVSYQFTGIDKDPDEEFEAIAFNELTTQVIYDWIKSYFSKMD</sequence>
<evidence type="ECO:0000313" key="1">
    <source>
        <dbReference type="EMBL" id="TQV87600.1"/>
    </source>
</evidence>
<accession>A0A545UDR1</accession>
<proteinExistence type="predicted"/>
<comment type="caution">
    <text evidence="1">The sequence shown here is derived from an EMBL/GenBank/DDBJ whole genome shotgun (WGS) entry which is preliminary data.</text>
</comment>
<dbReference type="EMBL" id="VIKS01000007">
    <property type="protein sequence ID" value="TQV87600.1"/>
    <property type="molecule type" value="Genomic_DNA"/>
</dbReference>
<gene>
    <name evidence="1" type="ORF">FLL46_12070</name>
</gene>